<dbReference type="Pfam" id="PF17148">
    <property type="entry name" value="DUF5117"/>
    <property type="match status" value="1"/>
</dbReference>
<dbReference type="InterPro" id="IPR032534">
    <property type="entry name" value="EcxA_zinc-bd"/>
</dbReference>
<dbReference type="PANTHER" id="PTHR38478:SF1">
    <property type="entry name" value="ZINC DEPENDENT METALLOPROTEASE DOMAIN LIPOPROTEIN"/>
    <property type="match status" value="1"/>
</dbReference>
<dbReference type="EMBL" id="PZZN01000003">
    <property type="protein sequence ID" value="PTM45111.1"/>
    <property type="molecule type" value="Genomic_DNA"/>
</dbReference>
<feature type="domain" description="DUF5117" evidence="2">
    <location>
        <begin position="84"/>
        <end position="286"/>
    </location>
</feature>
<dbReference type="InterPro" id="IPR034032">
    <property type="entry name" value="Zn_MMP-like_bac"/>
</dbReference>
<evidence type="ECO:0000259" key="2">
    <source>
        <dbReference type="Pfam" id="PF17148"/>
    </source>
</evidence>
<feature type="domain" description="EcxA zinc-binding" evidence="1">
    <location>
        <begin position="418"/>
        <end position="722"/>
    </location>
</feature>
<accession>A0A2T4YNX8</accession>
<evidence type="ECO:0000313" key="4">
    <source>
        <dbReference type="Proteomes" id="UP000240996"/>
    </source>
</evidence>
<name>A0A2T4YNX8_9SPHN</name>
<dbReference type="Pfam" id="PF16313">
    <property type="entry name" value="DUF4953"/>
    <property type="match status" value="1"/>
</dbReference>
<sequence length="821" mass="87132">MRGIIWGTTVGLVAAASGGGPVAAQQVVRAATQAALLPVRALPAEGRILVTLPAADADGASGRFLYATSLRTGIGSANLRLDRGMLGPEHILAFRRIGKKVAVTFENHQFRATGDDGVAAGGRTSFPTSIMAMLDIVATEADGGVTVDIAPFLTRDTLGITESLNASWAMAGAGGGSAAGKGFRLVDALSVADAGSVKVFPDNIEIDALQTYQTDTPGREVERIAAEPRQIGFTVHHSFVRLPAPGFVSRKFDIRSAAGGNQYYDYGTPLGEDVVQQFANRFRLEKVDPAAARSRVKKPIIFYIDRAAPEPIRAALLEGVNYWATAFDKAGLIDGFRAEILPAGADPLDVRYSMVNWSNRLTRGWSYGGGIVDPRTGEIIKGNVVIGALRVRQDMAIFEGLVGAAQTNSGSGNDPVRASLDRIRQLGAHEVGHAIGFMHNFAGSTQDRTTVMDYPGPRIKLTDGRIDLSDAYAKGGGVWDDFTVDWLYADAAPGTNPDVAARAKALAIQAKGVRFITDIDGRASDTPSPWGSMWDDGPDPVASLNHMMAVRRIAIAQFGPGVLRSGEALSDLRRKFVPVWLLHRYDIDAVGKLVGGIDYAYAVAGDNHPAAAPVAAATQDAAIAALLATLSPDVLTVPATLVMPLSSPMNGRSDVQFDQEVFRNAGAAAFDPLIAADVAAQVTLDSLLAPARLARVYEQHRRDPGMPGVDTLLDRLIAATVAARRDAVGRRIAYRTIMTLAATARDDATSPDVAALLGDRLRGIATRLAKAGSDEDGAWSRHVALLLTDEDRLTRELDKRRAVPTIPPGMPIGGDTGWFDD</sequence>
<dbReference type="InterPro" id="IPR033413">
    <property type="entry name" value="DUF5117"/>
</dbReference>
<dbReference type="AlphaFoldDB" id="A0A2T4YNX8"/>
<proteinExistence type="predicted"/>
<dbReference type="CDD" id="cd04276">
    <property type="entry name" value="ZnMc_MMP_like_2"/>
    <property type="match status" value="1"/>
</dbReference>
<reference evidence="3 4" key="1">
    <citation type="submission" date="2018-04" db="EMBL/GenBank/DDBJ databases">
        <title>Genomic Encyclopedia of Type Strains, Phase III (KMG-III): the genomes of soil and plant-associated and newly described type strains.</title>
        <authorList>
            <person name="Whitman W."/>
        </authorList>
    </citation>
    <scope>NUCLEOTIDE SEQUENCE [LARGE SCALE GENOMIC DNA]</scope>
    <source>
        <strain evidence="3 4">NW12</strain>
    </source>
</reference>
<gene>
    <name evidence="3" type="ORF">C8J24_3331</name>
</gene>
<evidence type="ECO:0000259" key="1">
    <source>
        <dbReference type="Pfam" id="PF16313"/>
    </source>
</evidence>
<keyword evidence="4" id="KW-1185">Reference proteome</keyword>
<dbReference type="Proteomes" id="UP000240996">
    <property type="component" value="Unassembled WGS sequence"/>
</dbReference>
<protein>
    <submittedName>
        <fullName evidence="3">Uncharacterized protein DUF5117</fullName>
    </submittedName>
</protein>
<comment type="caution">
    <text evidence="3">The sequence shown here is derived from an EMBL/GenBank/DDBJ whole genome shotgun (WGS) entry which is preliminary data.</text>
</comment>
<evidence type="ECO:0000313" key="3">
    <source>
        <dbReference type="EMBL" id="PTM45111.1"/>
    </source>
</evidence>
<dbReference type="RefSeq" id="WP_107934094.1">
    <property type="nucleotide sequence ID" value="NZ_PZZN01000003.1"/>
</dbReference>
<organism evidence="3 4">
    <name type="scientific">Sphingomonas aerolata</name>
    <dbReference type="NCBI Taxonomy" id="185951"/>
    <lineage>
        <taxon>Bacteria</taxon>
        <taxon>Pseudomonadati</taxon>
        <taxon>Pseudomonadota</taxon>
        <taxon>Alphaproteobacteria</taxon>
        <taxon>Sphingomonadales</taxon>
        <taxon>Sphingomonadaceae</taxon>
        <taxon>Sphingomonas</taxon>
    </lineage>
</organism>
<dbReference type="SUPFAM" id="SSF55486">
    <property type="entry name" value="Metalloproteases ('zincins'), catalytic domain"/>
    <property type="match status" value="1"/>
</dbReference>
<dbReference type="PANTHER" id="PTHR38478">
    <property type="entry name" value="PEPTIDASE M1A AND M12B"/>
    <property type="match status" value="1"/>
</dbReference>